<dbReference type="AlphaFoldDB" id="X1R9A4"/>
<feature type="non-terminal residue" evidence="2">
    <location>
        <position position="1"/>
    </location>
</feature>
<dbReference type="InterPro" id="IPR050469">
    <property type="entry name" value="Diguanylate_Cyclase"/>
</dbReference>
<feature type="domain" description="GGDEF" evidence="1">
    <location>
        <begin position="6"/>
        <end position="138"/>
    </location>
</feature>
<dbReference type="NCBIfam" id="TIGR00254">
    <property type="entry name" value="GGDEF"/>
    <property type="match status" value="1"/>
</dbReference>
<accession>X1R9A4</accession>
<gene>
    <name evidence="2" type="ORF">S12H4_24348</name>
</gene>
<dbReference type="PANTHER" id="PTHR45138">
    <property type="entry name" value="REGULATORY COMPONENTS OF SENSORY TRANSDUCTION SYSTEM"/>
    <property type="match status" value="1"/>
</dbReference>
<dbReference type="SUPFAM" id="SSF55073">
    <property type="entry name" value="Nucleotide cyclase"/>
    <property type="match status" value="1"/>
</dbReference>
<dbReference type="InterPro" id="IPR043128">
    <property type="entry name" value="Rev_trsase/Diguanyl_cyclase"/>
</dbReference>
<dbReference type="Pfam" id="PF00990">
    <property type="entry name" value="GGDEF"/>
    <property type="match status" value="1"/>
</dbReference>
<dbReference type="GO" id="GO:1902201">
    <property type="term" value="P:negative regulation of bacterial-type flagellum-dependent cell motility"/>
    <property type="evidence" value="ECO:0007669"/>
    <property type="project" value="TreeGrafter"/>
</dbReference>
<organism evidence="2">
    <name type="scientific">marine sediment metagenome</name>
    <dbReference type="NCBI Taxonomy" id="412755"/>
    <lineage>
        <taxon>unclassified sequences</taxon>
        <taxon>metagenomes</taxon>
        <taxon>ecological metagenomes</taxon>
    </lineage>
</organism>
<dbReference type="PROSITE" id="PS50887">
    <property type="entry name" value="GGDEF"/>
    <property type="match status" value="1"/>
</dbReference>
<dbReference type="SMART" id="SM00267">
    <property type="entry name" value="GGDEF"/>
    <property type="match status" value="1"/>
</dbReference>
<reference evidence="2" key="1">
    <citation type="journal article" date="2014" name="Front. Microbiol.">
        <title>High frequency of phylogenetically diverse reductive dehalogenase-homologous genes in deep subseafloor sedimentary metagenomes.</title>
        <authorList>
            <person name="Kawai M."/>
            <person name="Futagami T."/>
            <person name="Toyoda A."/>
            <person name="Takaki Y."/>
            <person name="Nishi S."/>
            <person name="Hori S."/>
            <person name="Arai W."/>
            <person name="Tsubouchi T."/>
            <person name="Morono Y."/>
            <person name="Uchiyama I."/>
            <person name="Ito T."/>
            <person name="Fujiyama A."/>
            <person name="Inagaki F."/>
            <person name="Takami H."/>
        </authorList>
    </citation>
    <scope>NUCLEOTIDE SEQUENCE</scope>
    <source>
        <strain evidence="2">Expedition CK06-06</strain>
    </source>
</reference>
<protein>
    <recommendedName>
        <fullName evidence="1">GGDEF domain-containing protein</fullName>
    </recommendedName>
</protein>
<comment type="caution">
    <text evidence="2">The sequence shown here is derived from an EMBL/GenBank/DDBJ whole genome shotgun (WGS) entry which is preliminary data.</text>
</comment>
<dbReference type="InterPro" id="IPR029787">
    <property type="entry name" value="Nucleotide_cyclase"/>
</dbReference>
<sequence>ANRKKTSILLLYLDIDDFKYINDTFGHKEGDMVLKEGVKLFKSTLREIDIICRMGGDEFLLIFPDSSLNDAPLIRERINKNLEKLNQKLNRPYKISFSIGLSYYNPSNPLSIEELIRIADENMYKEKKKKKRRKIKNI</sequence>
<dbReference type="GO" id="GO:0043709">
    <property type="term" value="P:cell adhesion involved in single-species biofilm formation"/>
    <property type="evidence" value="ECO:0007669"/>
    <property type="project" value="TreeGrafter"/>
</dbReference>
<dbReference type="Gene3D" id="3.30.70.270">
    <property type="match status" value="1"/>
</dbReference>
<proteinExistence type="predicted"/>
<dbReference type="PANTHER" id="PTHR45138:SF9">
    <property type="entry name" value="DIGUANYLATE CYCLASE DGCM-RELATED"/>
    <property type="match status" value="1"/>
</dbReference>
<dbReference type="GO" id="GO:0052621">
    <property type="term" value="F:diguanylate cyclase activity"/>
    <property type="evidence" value="ECO:0007669"/>
    <property type="project" value="TreeGrafter"/>
</dbReference>
<dbReference type="CDD" id="cd01949">
    <property type="entry name" value="GGDEF"/>
    <property type="match status" value="1"/>
</dbReference>
<name>X1R9A4_9ZZZZ</name>
<dbReference type="GO" id="GO:0005886">
    <property type="term" value="C:plasma membrane"/>
    <property type="evidence" value="ECO:0007669"/>
    <property type="project" value="TreeGrafter"/>
</dbReference>
<dbReference type="EMBL" id="BARW01013188">
    <property type="protein sequence ID" value="GAI77133.1"/>
    <property type="molecule type" value="Genomic_DNA"/>
</dbReference>
<evidence type="ECO:0000259" key="1">
    <source>
        <dbReference type="PROSITE" id="PS50887"/>
    </source>
</evidence>
<evidence type="ECO:0000313" key="2">
    <source>
        <dbReference type="EMBL" id="GAI77133.1"/>
    </source>
</evidence>
<dbReference type="InterPro" id="IPR000160">
    <property type="entry name" value="GGDEF_dom"/>
</dbReference>